<protein>
    <submittedName>
        <fullName evidence="1">Uncharacterized protein</fullName>
    </submittedName>
</protein>
<gene>
    <name evidence="1" type="ORF">G210_1573</name>
</gene>
<dbReference type="AlphaFoldDB" id="M3J7A1"/>
<dbReference type="EMBL" id="AOGT01001324">
    <property type="protein sequence ID" value="EMG47958.1"/>
    <property type="molecule type" value="Genomic_DNA"/>
</dbReference>
<proteinExistence type="predicted"/>
<dbReference type="OrthoDB" id="4024441at2759"/>
<accession>M3J7A1</accession>
<feature type="non-terminal residue" evidence="1">
    <location>
        <position position="1"/>
    </location>
</feature>
<comment type="caution">
    <text evidence="1">The sequence shown here is derived from an EMBL/GenBank/DDBJ whole genome shotgun (WGS) entry which is preliminary data.</text>
</comment>
<dbReference type="HOGENOM" id="CLU_3074144_0_0_1"/>
<organism evidence="1 2">
    <name type="scientific">Candida maltosa (strain Xu316)</name>
    <name type="common">Yeast</name>
    <dbReference type="NCBI Taxonomy" id="1245528"/>
    <lineage>
        <taxon>Eukaryota</taxon>
        <taxon>Fungi</taxon>
        <taxon>Dikarya</taxon>
        <taxon>Ascomycota</taxon>
        <taxon>Saccharomycotina</taxon>
        <taxon>Pichiomycetes</taxon>
        <taxon>Debaryomycetaceae</taxon>
        <taxon>Candida/Lodderomyces clade</taxon>
        <taxon>Candida</taxon>
    </lineage>
</organism>
<evidence type="ECO:0000313" key="2">
    <source>
        <dbReference type="Proteomes" id="UP000011777"/>
    </source>
</evidence>
<keyword evidence="2" id="KW-1185">Reference proteome</keyword>
<name>M3J7A1_CANMX</name>
<reference evidence="1 2" key="1">
    <citation type="submission" date="2013-02" db="EMBL/GenBank/DDBJ databases">
        <title>Genome sequence of Candida maltosa Xu316, a potential industrial strain for xylitol and ethanol production.</title>
        <authorList>
            <person name="Yu J."/>
            <person name="Wang Q."/>
            <person name="Geng X."/>
            <person name="Bao W."/>
            <person name="He P."/>
            <person name="Cai J."/>
        </authorList>
    </citation>
    <scope>NUCLEOTIDE SEQUENCE [LARGE SCALE GENOMIC DNA]</scope>
    <source>
        <strain evidence="2">Xu316</strain>
    </source>
</reference>
<sequence>YNNKKTKVDPISEEVMKYQYRLGHEFYIRLCLLDDIFKYEILDIDTITDMYEG</sequence>
<evidence type="ECO:0000313" key="1">
    <source>
        <dbReference type="EMBL" id="EMG47958.1"/>
    </source>
</evidence>
<dbReference type="Proteomes" id="UP000011777">
    <property type="component" value="Unassembled WGS sequence"/>
</dbReference>